<proteinExistence type="predicted"/>
<evidence type="ECO:0000313" key="3">
    <source>
        <dbReference type="EMBL" id="MDR7270703.1"/>
    </source>
</evidence>
<dbReference type="Pfam" id="PF19763">
    <property type="entry name" value="DUF6250"/>
    <property type="match status" value="1"/>
</dbReference>
<gene>
    <name evidence="3" type="ORF">J2X20_003361</name>
</gene>
<feature type="signal peptide" evidence="1">
    <location>
        <begin position="1"/>
        <end position="20"/>
    </location>
</feature>
<dbReference type="RefSeq" id="WP_310266873.1">
    <property type="nucleotide sequence ID" value="NZ_JAVDXU010000002.1"/>
</dbReference>
<reference evidence="3 4" key="1">
    <citation type="submission" date="2023-07" db="EMBL/GenBank/DDBJ databases">
        <title>Sorghum-associated microbial communities from plants grown in Nebraska, USA.</title>
        <authorList>
            <person name="Schachtman D."/>
        </authorList>
    </citation>
    <scope>NUCLEOTIDE SEQUENCE [LARGE SCALE GENOMIC DNA]</scope>
    <source>
        <strain evidence="3 4">BE314</strain>
    </source>
</reference>
<dbReference type="Gene3D" id="2.60.120.200">
    <property type="match status" value="1"/>
</dbReference>
<keyword evidence="1" id="KW-0732">Signal</keyword>
<dbReference type="GO" id="GO:0102210">
    <property type="term" value="F:rhamnogalacturonan endolyase activity"/>
    <property type="evidence" value="ECO:0007669"/>
    <property type="project" value="UniProtKB-EC"/>
</dbReference>
<dbReference type="EC" id="4.2.2.23" evidence="3"/>
<sequence length="231" mass="25421">MKVSRRALLLSLAFSGAAVADPAAFGERGRLIFSDDFEQAPDSKTWVAEIEAKPGSTVNAGNGRLVLDTAGGVTVWLNRRLSGNLLIEYCRRIVMQGGANDRLSDLNQFWMATAPGGGSPLGRNGVFESYDGLSLYYFGIGGNGNTSTRLRKYEGGQRTLLQERLDTDHLLKPNHDYLVQTLVKGGRSAVYVDGQLFFEHRDASPLKQGWFGLRSTWSRQEVSAVRIYALE</sequence>
<protein>
    <submittedName>
        <fullName evidence="3">Rhamnogalacturonan endolyase</fullName>
        <ecNumber evidence="3">4.2.2.23</ecNumber>
    </submittedName>
</protein>
<feature type="domain" description="DUF6250" evidence="2">
    <location>
        <begin position="67"/>
        <end position="223"/>
    </location>
</feature>
<dbReference type="InterPro" id="IPR046217">
    <property type="entry name" value="DUF6250"/>
</dbReference>
<name>A0ABU1YPN8_ROSSA</name>
<keyword evidence="3" id="KW-0456">Lyase</keyword>
<feature type="chain" id="PRO_5045411174" evidence="1">
    <location>
        <begin position="21"/>
        <end position="231"/>
    </location>
</feature>
<keyword evidence="4" id="KW-1185">Reference proteome</keyword>
<evidence type="ECO:0000313" key="4">
    <source>
        <dbReference type="Proteomes" id="UP001180453"/>
    </source>
</evidence>
<organism evidence="3 4">
    <name type="scientific">Roseateles saccharophilus</name>
    <name type="common">Pseudomonas saccharophila</name>
    <dbReference type="NCBI Taxonomy" id="304"/>
    <lineage>
        <taxon>Bacteria</taxon>
        <taxon>Pseudomonadati</taxon>
        <taxon>Pseudomonadota</taxon>
        <taxon>Betaproteobacteria</taxon>
        <taxon>Burkholderiales</taxon>
        <taxon>Sphaerotilaceae</taxon>
        <taxon>Roseateles</taxon>
    </lineage>
</organism>
<evidence type="ECO:0000256" key="1">
    <source>
        <dbReference type="SAM" id="SignalP"/>
    </source>
</evidence>
<dbReference type="EMBL" id="JAVDXU010000002">
    <property type="protein sequence ID" value="MDR7270703.1"/>
    <property type="molecule type" value="Genomic_DNA"/>
</dbReference>
<evidence type="ECO:0000259" key="2">
    <source>
        <dbReference type="Pfam" id="PF19763"/>
    </source>
</evidence>
<accession>A0ABU1YPN8</accession>
<comment type="caution">
    <text evidence="3">The sequence shown here is derived from an EMBL/GenBank/DDBJ whole genome shotgun (WGS) entry which is preliminary data.</text>
</comment>
<dbReference type="Proteomes" id="UP001180453">
    <property type="component" value="Unassembled WGS sequence"/>
</dbReference>